<dbReference type="EMBL" id="JXIQ01000015">
    <property type="protein sequence ID" value="KIY23577.1"/>
    <property type="molecule type" value="Genomic_DNA"/>
</dbReference>
<dbReference type="AlphaFoldDB" id="A0A0D6ZDF3"/>
<gene>
    <name evidence="1" type="ORF">UB32_01955</name>
</gene>
<comment type="caution">
    <text evidence="1">The sequence shown here is derived from an EMBL/GenBank/DDBJ whole genome shotgun (WGS) entry which is preliminary data.</text>
</comment>
<sequence length="99" mass="11524">MKSITAAHSDALLVMEAMKESNDRRMFERYQVIHLHLKGYKQKFLKGKQIQITTYGPHRGAKLLGTLNYETGENFVSEAEHCMTIFQLDNRHKTDTIIR</sequence>
<dbReference type="Proteomes" id="UP000032512">
    <property type="component" value="Unassembled WGS sequence"/>
</dbReference>
<dbReference type="OrthoDB" id="1908912at2"/>
<accession>A0A0D6ZDF3</accession>
<protein>
    <submittedName>
        <fullName evidence="1">Uncharacterized protein</fullName>
    </submittedName>
</protein>
<name>A0A0D6ZDF3_9BACI</name>
<reference evidence="1 2" key="1">
    <citation type="submission" date="2015-01" db="EMBL/GenBank/DDBJ databases">
        <title>Draft genome sequences of the supercritical CO2 tolerant bacteria Bacillus subterraneus MITOT1 and Bacillus cereus MIT0214.</title>
        <authorList>
            <person name="Peet K.C."/>
            <person name="Thompson J.R."/>
        </authorList>
    </citation>
    <scope>NUCLEOTIDE SEQUENCE [LARGE SCALE GENOMIC DNA]</scope>
    <source>
        <strain evidence="1 2">MITOT1</strain>
    </source>
</reference>
<keyword evidence="2" id="KW-1185">Reference proteome</keyword>
<evidence type="ECO:0000313" key="2">
    <source>
        <dbReference type="Proteomes" id="UP000032512"/>
    </source>
</evidence>
<dbReference type="PATRIC" id="fig|285983.3.peg.1831"/>
<proteinExistence type="predicted"/>
<dbReference type="RefSeq" id="WP_044390766.1">
    <property type="nucleotide sequence ID" value="NZ_JXIQ01000015.1"/>
</dbReference>
<organism evidence="1 2">
    <name type="scientific">Mesobacillus subterraneus</name>
    <dbReference type="NCBI Taxonomy" id="285983"/>
    <lineage>
        <taxon>Bacteria</taxon>
        <taxon>Bacillati</taxon>
        <taxon>Bacillota</taxon>
        <taxon>Bacilli</taxon>
        <taxon>Bacillales</taxon>
        <taxon>Bacillaceae</taxon>
        <taxon>Mesobacillus</taxon>
    </lineage>
</organism>
<evidence type="ECO:0000313" key="1">
    <source>
        <dbReference type="EMBL" id="KIY23577.1"/>
    </source>
</evidence>